<dbReference type="AlphaFoldDB" id="A0AAV4X0S0"/>
<gene>
    <name evidence="1" type="ORF">CDAR_224491</name>
</gene>
<sequence length="79" mass="8641">MLMDIIQRKQTVRDVNAETARQDSSRIAVREFVAVTSSFRRGSSGHNGDSAAYLVRPDDLERCCSSLAGVPIGLRCVSL</sequence>
<comment type="caution">
    <text evidence="1">The sequence shown here is derived from an EMBL/GenBank/DDBJ whole genome shotgun (WGS) entry which is preliminary data.</text>
</comment>
<name>A0AAV4X0S0_9ARAC</name>
<organism evidence="1 2">
    <name type="scientific">Caerostris darwini</name>
    <dbReference type="NCBI Taxonomy" id="1538125"/>
    <lineage>
        <taxon>Eukaryota</taxon>
        <taxon>Metazoa</taxon>
        <taxon>Ecdysozoa</taxon>
        <taxon>Arthropoda</taxon>
        <taxon>Chelicerata</taxon>
        <taxon>Arachnida</taxon>
        <taxon>Araneae</taxon>
        <taxon>Araneomorphae</taxon>
        <taxon>Entelegynae</taxon>
        <taxon>Araneoidea</taxon>
        <taxon>Araneidae</taxon>
        <taxon>Caerostris</taxon>
    </lineage>
</organism>
<proteinExistence type="predicted"/>
<accession>A0AAV4X0S0</accession>
<evidence type="ECO:0000313" key="2">
    <source>
        <dbReference type="Proteomes" id="UP001054837"/>
    </source>
</evidence>
<keyword evidence="2" id="KW-1185">Reference proteome</keyword>
<protein>
    <submittedName>
        <fullName evidence="1">Uncharacterized protein</fullName>
    </submittedName>
</protein>
<dbReference type="Proteomes" id="UP001054837">
    <property type="component" value="Unassembled WGS sequence"/>
</dbReference>
<evidence type="ECO:0000313" key="1">
    <source>
        <dbReference type="EMBL" id="GIY87555.1"/>
    </source>
</evidence>
<dbReference type="EMBL" id="BPLQ01015351">
    <property type="protein sequence ID" value="GIY87555.1"/>
    <property type="molecule type" value="Genomic_DNA"/>
</dbReference>
<reference evidence="1 2" key="1">
    <citation type="submission" date="2021-06" db="EMBL/GenBank/DDBJ databases">
        <title>Caerostris darwini draft genome.</title>
        <authorList>
            <person name="Kono N."/>
            <person name="Arakawa K."/>
        </authorList>
    </citation>
    <scope>NUCLEOTIDE SEQUENCE [LARGE SCALE GENOMIC DNA]</scope>
</reference>